<dbReference type="InterPro" id="IPR017850">
    <property type="entry name" value="Alkaline_phosphatase_core_sf"/>
</dbReference>
<dbReference type="Gene3D" id="3.40.720.10">
    <property type="entry name" value="Alkaline Phosphatase, subunit A"/>
    <property type="match status" value="1"/>
</dbReference>
<gene>
    <name evidence="1" type="ORF">PACLA_8A070182</name>
</gene>
<dbReference type="AlphaFoldDB" id="A0A6S7FSW5"/>
<evidence type="ECO:0000313" key="2">
    <source>
        <dbReference type="Proteomes" id="UP001152795"/>
    </source>
</evidence>
<dbReference type="OrthoDB" id="413313at2759"/>
<accession>A0A6S7FSW5</accession>
<dbReference type="PANTHER" id="PTHR10974">
    <property type="entry name" value="FI08016P-RELATED"/>
    <property type="match status" value="1"/>
</dbReference>
<evidence type="ECO:0000313" key="1">
    <source>
        <dbReference type="EMBL" id="CAB3978926.1"/>
    </source>
</evidence>
<name>A0A6S7FSW5_PARCT</name>
<protein>
    <submittedName>
        <fullName evidence="1">Uncharacterized protein LOC110041249 isoform X1</fullName>
    </submittedName>
</protein>
<keyword evidence="2" id="KW-1185">Reference proteome</keyword>
<dbReference type="PANTHER" id="PTHR10974:SF1">
    <property type="entry name" value="FI08016P-RELATED"/>
    <property type="match status" value="1"/>
</dbReference>
<comment type="caution">
    <text evidence="1">The sequence shown here is derived from an EMBL/GenBank/DDBJ whole genome shotgun (WGS) entry which is preliminary data.</text>
</comment>
<dbReference type="EMBL" id="CACRXK020000152">
    <property type="protein sequence ID" value="CAB3978926.1"/>
    <property type="molecule type" value="Genomic_DNA"/>
</dbReference>
<dbReference type="SUPFAM" id="SSF53649">
    <property type="entry name" value="Alkaline phosphatase-like"/>
    <property type="match status" value="1"/>
</dbReference>
<organism evidence="1 2">
    <name type="scientific">Paramuricea clavata</name>
    <name type="common">Red gorgonian</name>
    <name type="synonym">Violescent sea-whip</name>
    <dbReference type="NCBI Taxonomy" id="317549"/>
    <lineage>
        <taxon>Eukaryota</taxon>
        <taxon>Metazoa</taxon>
        <taxon>Cnidaria</taxon>
        <taxon>Anthozoa</taxon>
        <taxon>Octocorallia</taxon>
        <taxon>Malacalcyonacea</taxon>
        <taxon>Plexauridae</taxon>
        <taxon>Paramuricea</taxon>
    </lineage>
</organism>
<proteinExistence type="predicted"/>
<dbReference type="Proteomes" id="UP001152795">
    <property type="component" value="Unassembled WGS sequence"/>
</dbReference>
<dbReference type="FunFam" id="3.40.720.10:FF:000017">
    <property type="entry name" value="Predicted protein"/>
    <property type="match status" value="1"/>
</dbReference>
<sequence length="575" mass="66876">MSCRLPVLDPFHPSIMKYISATSYPECPGKQYGELVDGRLKYSDDDIVSATYRTITRNGDFAVKFSHSIPVHPYQTITDEFFEVDFQLQDNRTAKEFYLQVVPRENLLNPQPRKSPGIPLNILIIGVDSLSHAGAKRKLPKIYKFLQKELDAYIFQGHVVTGDGTTQQLTPMLTGRKFSEQYEGRVGFENARTLDDWTWVYKELKEHGYITGYSEDSIEYGPFHYRLKGYTNQPTDLYSRPFFERAKQFNKGRPNLCLNNKNIARYQFDYIRSVFETLPKQLKFFFSFNGGHGHHGINIVQKLEWDFLELLQEIKSKGYLNNTLLIVMGDHGLRFGEVRESIQGKLEERLPLYTMTFPPWFKSRYPKLTASLKTNTKRLTSWFDVYATFRHMLSFPDLPSDLKHGQSLLTEIPYSRTCDEASIPDHWCPCLEWSAVSVEHSHIRNSALATVKYINNLNQEKNKSRTLCEKLTLMEVKYAMLERPNERVLQFSHVDWDWKTNFNADFKNSQAYLCQYQLQFVTAPNNAVYEATVKFVRGKFVVNVGISRVNKYGNEPYCIASDFPHLRKFCSCTIK</sequence>
<reference evidence="1" key="1">
    <citation type="submission" date="2020-04" db="EMBL/GenBank/DDBJ databases">
        <authorList>
            <person name="Alioto T."/>
            <person name="Alioto T."/>
            <person name="Gomez Garrido J."/>
        </authorList>
    </citation>
    <scope>NUCLEOTIDE SEQUENCE</scope>
    <source>
        <strain evidence="1">A484AB</strain>
    </source>
</reference>
<dbReference type="InterPro" id="IPR004245">
    <property type="entry name" value="DUF229"/>
</dbReference>
<dbReference type="CDD" id="cd16021">
    <property type="entry name" value="ALP_like"/>
    <property type="match status" value="1"/>
</dbReference>
<dbReference type="GO" id="GO:0005615">
    <property type="term" value="C:extracellular space"/>
    <property type="evidence" value="ECO:0007669"/>
    <property type="project" value="TreeGrafter"/>
</dbReference>
<dbReference type="Pfam" id="PF02995">
    <property type="entry name" value="DUF229"/>
    <property type="match status" value="1"/>
</dbReference>